<accession>A0A495IXN7</accession>
<evidence type="ECO:0000256" key="3">
    <source>
        <dbReference type="ARBA" id="ARBA00022722"/>
    </source>
</evidence>
<dbReference type="GO" id="GO:0004519">
    <property type="term" value="F:endonuclease activity"/>
    <property type="evidence" value="ECO:0007669"/>
    <property type="project" value="UniProtKB-KW"/>
</dbReference>
<evidence type="ECO:0000313" key="7">
    <source>
        <dbReference type="EMBL" id="RKR81332.1"/>
    </source>
</evidence>
<keyword evidence="2" id="KW-1277">Toxin-antitoxin system</keyword>
<dbReference type="RefSeq" id="WP_121197043.1">
    <property type="nucleotide sequence ID" value="NZ_RBKU01000001.1"/>
</dbReference>
<evidence type="ECO:0000256" key="4">
    <source>
        <dbReference type="ARBA" id="ARBA00022759"/>
    </source>
</evidence>
<proteinExistence type="inferred from homology"/>
<dbReference type="GO" id="GO:0016787">
    <property type="term" value="F:hydrolase activity"/>
    <property type="evidence" value="ECO:0007669"/>
    <property type="project" value="UniProtKB-KW"/>
</dbReference>
<name>A0A495IXN7_9SPHI</name>
<dbReference type="PANTHER" id="PTHR38039">
    <property type="entry name" value="TOXIN YOEB"/>
    <property type="match status" value="1"/>
</dbReference>
<dbReference type="GO" id="GO:0045892">
    <property type="term" value="P:negative regulation of DNA-templated transcription"/>
    <property type="evidence" value="ECO:0007669"/>
    <property type="project" value="TreeGrafter"/>
</dbReference>
<dbReference type="AlphaFoldDB" id="A0A495IXN7"/>
<dbReference type="Proteomes" id="UP000268007">
    <property type="component" value="Unassembled WGS sequence"/>
</dbReference>
<dbReference type="GO" id="GO:0006401">
    <property type="term" value="P:RNA catabolic process"/>
    <property type="evidence" value="ECO:0007669"/>
    <property type="project" value="InterPro"/>
</dbReference>
<dbReference type="OrthoDB" id="9801102at2"/>
<dbReference type="Pfam" id="PF06769">
    <property type="entry name" value="YoeB_toxin"/>
    <property type="match status" value="1"/>
</dbReference>
<evidence type="ECO:0000256" key="5">
    <source>
        <dbReference type="ARBA" id="ARBA00022801"/>
    </source>
</evidence>
<gene>
    <name evidence="7" type="ORF">BDD43_1477</name>
</gene>
<dbReference type="Gene3D" id="3.30.2310.20">
    <property type="entry name" value="RelE-like"/>
    <property type="match status" value="1"/>
</dbReference>
<evidence type="ECO:0000256" key="1">
    <source>
        <dbReference type="ARBA" id="ARBA00008172"/>
    </source>
</evidence>
<sequence length="87" mass="9896">MEVILLPEALEDMKFWSKSGNKTIQKKISNILSSIKATPFEGIGKPEPLKHSLSGKWSRRISAEHRLIYAVDGEIIKVYSLKGHYKK</sequence>
<dbReference type="InterPro" id="IPR035093">
    <property type="entry name" value="RelE/ParE_toxin_dom_sf"/>
</dbReference>
<keyword evidence="3" id="KW-0540">Nuclease</keyword>
<evidence type="ECO:0000313" key="8">
    <source>
        <dbReference type="Proteomes" id="UP000268007"/>
    </source>
</evidence>
<dbReference type="EMBL" id="RBKU01000001">
    <property type="protein sequence ID" value="RKR81332.1"/>
    <property type="molecule type" value="Genomic_DNA"/>
</dbReference>
<dbReference type="PANTHER" id="PTHR38039:SF1">
    <property type="entry name" value="TOXIN YOEB"/>
    <property type="match status" value="1"/>
</dbReference>
<evidence type="ECO:0000256" key="2">
    <source>
        <dbReference type="ARBA" id="ARBA00022649"/>
    </source>
</evidence>
<evidence type="ECO:0000256" key="6">
    <source>
        <dbReference type="ARBA" id="ARBA00030388"/>
    </source>
</evidence>
<organism evidence="7 8">
    <name type="scientific">Mucilaginibacter gracilis</name>
    <dbReference type="NCBI Taxonomy" id="423350"/>
    <lineage>
        <taxon>Bacteria</taxon>
        <taxon>Pseudomonadati</taxon>
        <taxon>Bacteroidota</taxon>
        <taxon>Sphingobacteriia</taxon>
        <taxon>Sphingobacteriales</taxon>
        <taxon>Sphingobacteriaceae</taxon>
        <taxon>Mucilaginibacter</taxon>
    </lineage>
</organism>
<dbReference type="NCBIfam" id="TIGR02116">
    <property type="entry name" value="toxin_Txe_YoeB"/>
    <property type="match status" value="1"/>
</dbReference>
<dbReference type="SUPFAM" id="SSF143011">
    <property type="entry name" value="RelE-like"/>
    <property type="match status" value="1"/>
</dbReference>
<protein>
    <recommendedName>
        <fullName evidence="6">Putative mRNA interferase YoeB</fullName>
    </recommendedName>
</protein>
<comment type="similarity">
    <text evidence="1">Belongs to the YoeB family.</text>
</comment>
<keyword evidence="5" id="KW-0378">Hydrolase</keyword>
<reference evidence="7 8" key="1">
    <citation type="submission" date="2018-10" db="EMBL/GenBank/DDBJ databases">
        <title>Genomic Encyclopedia of Archaeal and Bacterial Type Strains, Phase II (KMG-II): from individual species to whole genera.</title>
        <authorList>
            <person name="Goeker M."/>
        </authorList>
    </citation>
    <scope>NUCLEOTIDE SEQUENCE [LARGE SCALE GENOMIC DNA]</scope>
    <source>
        <strain evidence="7 8">DSM 18602</strain>
    </source>
</reference>
<keyword evidence="8" id="KW-1185">Reference proteome</keyword>
<keyword evidence="4" id="KW-0255">Endonuclease</keyword>
<comment type="caution">
    <text evidence="7">The sequence shown here is derived from an EMBL/GenBank/DDBJ whole genome shotgun (WGS) entry which is preliminary data.</text>
</comment>
<dbReference type="InterPro" id="IPR009614">
    <property type="entry name" value="YoeB_toxin"/>
</dbReference>